<name>A0ACC0JZC5_CHOFU</name>
<protein>
    <submittedName>
        <fullName evidence="1">Uncharacterized protein</fullName>
    </submittedName>
</protein>
<evidence type="ECO:0000313" key="2">
    <source>
        <dbReference type="Proteomes" id="UP001064048"/>
    </source>
</evidence>
<sequence>MFCPHKNSYLQLVCAMNPRIINKAVDKAMRKKTFDPHCELPPAQRLESMQPSLYAPMVDVTRGRMGFGRVGLRILNRDLHSKDYLTQLQAIHSIMDQVQISENAIFLINLHVVYRLIDLMGNRNPVIREKVCIILTHLAGYAQGRQRIMSRPEIFISLMYLCLRDKRKNQKNKTSAGNRTQVLGIPCHVLYHYTTTGHPEIRYAAAYTLRTLARDRCACDVICKTEDIIVNLLKMITNDYTGIVLLHLKTLENLIEWDPVVPLKSNAFQVMLALFKNEDARIVSHAMDCMAQLCKHDVGKQLADENDVTFVLRSFLDNHNIEVSISAVGLMCYTTVTTRSKWRAKEACNELTRHLTYLCHANKPLLQLRALQVLINLCDCPDIRYHMKLYWEKKIKQIVVRTHEEWDGTSETTSMGLETGHNYRTMCIEKVETIKNDYGDNAEIVNVYSYLRTVQAKKEQLIRAINWKPWS</sequence>
<accession>A0ACC0JZC5</accession>
<dbReference type="Proteomes" id="UP001064048">
    <property type="component" value="Chromosome Z"/>
</dbReference>
<keyword evidence="2" id="KW-1185">Reference proteome</keyword>
<dbReference type="EMBL" id="CM046131">
    <property type="protein sequence ID" value="KAI8429480.1"/>
    <property type="molecule type" value="Genomic_DNA"/>
</dbReference>
<organism evidence="1 2">
    <name type="scientific">Choristoneura fumiferana</name>
    <name type="common">Spruce budworm moth</name>
    <name type="synonym">Archips fumiferana</name>
    <dbReference type="NCBI Taxonomy" id="7141"/>
    <lineage>
        <taxon>Eukaryota</taxon>
        <taxon>Metazoa</taxon>
        <taxon>Ecdysozoa</taxon>
        <taxon>Arthropoda</taxon>
        <taxon>Hexapoda</taxon>
        <taxon>Insecta</taxon>
        <taxon>Pterygota</taxon>
        <taxon>Neoptera</taxon>
        <taxon>Endopterygota</taxon>
        <taxon>Lepidoptera</taxon>
        <taxon>Glossata</taxon>
        <taxon>Ditrysia</taxon>
        <taxon>Tortricoidea</taxon>
        <taxon>Tortricidae</taxon>
        <taxon>Tortricinae</taxon>
        <taxon>Choristoneura</taxon>
    </lineage>
</organism>
<evidence type="ECO:0000313" key="1">
    <source>
        <dbReference type="EMBL" id="KAI8429480.1"/>
    </source>
</evidence>
<proteinExistence type="predicted"/>
<reference evidence="1 2" key="1">
    <citation type="journal article" date="2022" name="Genome Biol. Evol.">
        <title>The Spruce Budworm Genome: Reconstructing the Evolutionary History of Antifreeze Proteins.</title>
        <authorList>
            <person name="Beliveau C."/>
            <person name="Gagne P."/>
            <person name="Picq S."/>
            <person name="Vernygora O."/>
            <person name="Keeling C.I."/>
            <person name="Pinkney K."/>
            <person name="Doucet D."/>
            <person name="Wen F."/>
            <person name="Johnston J.S."/>
            <person name="Maaroufi H."/>
            <person name="Boyle B."/>
            <person name="Laroche J."/>
            <person name="Dewar K."/>
            <person name="Juretic N."/>
            <person name="Blackburn G."/>
            <person name="Nisole A."/>
            <person name="Brunet B."/>
            <person name="Brandao M."/>
            <person name="Lumley L."/>
            <person name="Duan J."/>
            <person name="Quan G."/>
            <person name="Lucarotti C.J."/>
            <person name="Roe A.D."/>
            <person name="Sperling F.A.H."/>
            <person name="Levesque R.C."/>
            <person name="Cusson M."/>
        </authorList>
    </citation>
    <scope>NUCLEOTIDE SEQUENCE [LARGE SCALE GENOMIC DNA]</scope>
    <source>
        <strain evidence="1">Glfc:IPQL:Cfum</strain>
    </source>
</reference>
<comment type="caution">
    <text evidence="1">The sequence shown here is derived from an EMBL/GenBank/DDBJ whole genome shotgun (WGS) entry which is preliminary data.</text>
</comment>
<gene>
    <name evidence="1" type="ORF">MSG28_000116</name>
</gene>